<evidence type="ECO:0000256" key="1">
    <source>
        <dbReference type="SAM" id="MobiDB-lite"/>
    </source>
</evidence>
<feature type="region of interest" description="Disordered" evidence="1">
    <location>
        <begin position="1"/>
        <end position="53"/>
    </location>
</feature>
<dbReference type="Proteomes" id="UP000023351">
    <property type="component" value="Unassembled WGS sequence"/>
</dbReference>
<evidence type="ECO:0000313" key="3">
    <source>
        <dbReference type="Proteomes" id="UP000023351"/>
    </source>
</evidence>
<gene>
    <name evidence="2" type="ORF">I540_1123</name>
</gene>
<dbReference type="EMBL" id="JAOJ01000002">
    <property type="protein sequence ID" value="EUA69922.1"/>
    <property type="molecule type" value="Genomic_DNA"/>
</dbReference>
<feature type="compositionally biased region" description="Basic and acidic residues" evidence="1">
    <location>
        <begin position="1"/>
        <end position="19"/>
    </location>
</feature>
<evidence type="ECO:0000313" key="2">
    <source>
        <dbReference type="EMBL" id="EUA69922.1"/>
    </source>
</evidence>
<accession>X8DMQ9</accession>
<protein>
    <submittedName>
        <fullName evidence="2">Uncharacterized protein</fullName>
    </submittedName>
</protein>
<name>X8DMQ9_9MYCO</name>
<proteinExistence type="predicted"/>
<comment type="caution">
    <text evidence="2">The sequence shown here is derived from an EMBL/GenBank/DDBJ whole genome shotgun (WGS) entry which is preliminary data.</text>
</comment>
<organism evidence="2 3">
    <name type="scientific">Mycobacteroides abscessus subsp. bolletii 1513</name>
    <dbReference type="NCBI Taxonomy" id="1299321"/>
    <lineage>
        <taxon>Bacteria</taxon>
        <taxon>Bacillati</taxon>
        <taxon>Actinomycetota</taxon>
        <taxon>Actinomycetes</taxon>
        <taxon>Mycobacteriales</taxon>
        <taxon>Mycobacteriaceae</taxon>
        <taxon>Mycobacteroides</taxon>
        <taxon>Mycobacteroides abscessus</taxon>
    </lineage>
</organism>
<reference evidence="2 3" key="1">
    <citation type="submission" date="2013-12" db="EMBL/GenBank/DDBJ databases">
        <authorList>
            <person name="Zelazny A."/>
            <person name="Olivier K."/>
            <person name="Holland S."/>
            <person name="Lenaerts A."/>
            <person name="Ordway D."/>
            <person name="DeGroote M.A."/>
            <person name="Parker T."/>
            <person name="Sizemore C."/>
            <person name="Tallon L.J."/>
            <person name="Sadzewicz L.K."/>
            <person name="Sengamalay N."/>
            <person name="Fraser C.M."/>
            <person name="Hine E."/>
            <person name="Shefchek K.A."/>
            <person name="Das S.P."/>
            <person name="Tettelin H."/>
        </authorList>
    </citation>
    <scope>NUCLEOTIDE SEQUENCE [LARGE SCALE GENOMIC DNA]</scope>
    <source>
        <strain evidence="2 3">1513</strain>
    </source>
</reference>
<dbReference type="AlphaFoldDB" id="X8DMQ9"/>
<sequence length="77" mass="8293">MAADLQDRAHRHPDTEAKEPSGQAGGVLDHFDGGAITQRQTTDQRVHGAQRGSSRPVFGCALRCGHLFRLLCLASVL</sequence>